<dbReference type="PANTHER" id="PTHR30146">
    <property type="entry name" value="LACI-RELATED TRANSCRIPTIONAL REPRESSOR"/>
    <property type="match status" value="1"/>
</dbReference>
<organism evidence="5 6">
    <name type="scientific">Kitasatospora putterlickiae</name>
    <dbReference type="NCBI Taxonomy" id="221725"/>
    <lineage>
        <taxon>Bacteria</taxon>
        <taxon>Bacillati</taxon>
        <taxon>Actinomycetota</taxon>
        <taxon>Actinomycetes</taxon>
        <taxon>Kitasatosporales</taxon>
        <taxon>Streptomycetaceae</taxon>
        <taxon>Kitasatospora</taxon>
    </lineage>
</organism>
<proteinExistence type="predicted"/>
<reference evidence="5 6" key="1">
    <citation type="journal article" date="2019" name="Int. J. Syst. Evol. Microbiol.">
        <title>The Global Catalogue of Microorganisms (GCM) 10K type strain sequencing project: providing services to taxonomists for standard genome sequencing and annotation.</title>
        <authorList>
            <consortium name="The Broad Institute Genomics Platform"/>
            <consortium name="The Broad Institute Genome Sequencing Center for Infectious Disease"/>
            <person name="Wu L."/>
            <person name="Ma J."/>
        </authorList>
    </citation>
    <scope>NUCLEOTIDE SEQUENCE [LARGE SCALE GENOMIC DNA]</scope>
    <source>
        <strain evidence="5 6">JCM 12393</strain>
    </source>
</reference>
<dbReference type="SMART" id="SM00354">
    <property type="entry name" value="HTH_LACI"/>
    <property type="match status" value="1"/>
</dbReference>
<dbReference type="CDD" id="cd06278">
    <property type="entry name" value="PBP1_LacI-like"/>
    <property type="match status" value="1"/>
</dbReference>
<dbReference type="SUPFAM" id="SSF53822">
    <property type="entry name" value="Periplasmic binding protein-like I"/>
    <property type="match status" value="1"/>
</dbReference>
<gene>
    <name evidence="5" type="ORF">GCM10009639_17470</name>
</gene>
<name>A0ABN1XTY2_9ACTN</name>
<dbReference type="EMBL" id="BAAAKJ010000086">
    <property type="protein sequence ID" value="GAA1389624.1"/>
    <property type="molecule type" value="Genomic_DNA"/>
</dbReference>
<feature type="domain" description="HTH lacI-type" evidence="4">
    <location>
        <begin position="7"/>
        <end position="60"/>
    </location>
</feature>
<dbReference type="PROSITE" id="PS50932">
    <property type="entry name" value="HTH_LACI_2"/>
    <property type="match status" value="1"/>
</dbReference>
<dbReference type="InterPro" id="IPR046335">
    <property type="entry name" value="LacI/GalR-like_sensor"/>
</dbReference>
<accession>A0ABN1XTY2</accession>
<protein>
    <submittedName>
        <fullName evidence="5">LacI family DNA-binding transcriptional regulator</fullName>
    </submittedName>
</protein>
<dbReference type="Gene3D" id="3.40.50.2300">
    <property type="match status" value="2"/>
</dbReference>
<dbReference type="Pfam" id="PF00356">
    <property type="entry name" value="LacI"/>
    <property type="match status" value="1"/>
</dbReference>
<dbReference type="InterPro" id="IPR010982">
    <property type="entry name" value="Lambda_DNA-bd_dom_sf"/>
</dbReference>
<comment type="caution">
    <text evidence="5">The sequence shown here is derived from an EMBL/GenBank/DDBJ whole genome shotgun (WGS) entry which is preliminary data.</text>
</comment>
<evidence type="ECO:0000313" key="6">
    <source>
        <dbReference type="Proteomes" id="UP001499863"/>
    </source>
</evidence>
<dbReference type="Gene3D" id="1.10.260.40">
    <property type="entry name" value="lambda repressor-like DNA-binding domains"/>
    <property type="match status" value="1"/>
</dbReference>
<dbReference type="GO" id="GO:0003677">
    <property type="term" value="F:DNA binding"/>
    <property type="evidence" value="ECO:0007669"/>
    <property type="project" value="UniProtKB-KW"/>
</dbReference>
<keyword evidence="2 5" id="KW-0238">DNA-binding</keyword>
<dbReference type="Pfam" id="PF13377">
    <property type="entry name" value="Peripla_BP_3"/>
    <property type="match status" value="1"/>
</dbReference>
<sequence length="332" mass="35672">MVRRPTVTSVQIAREAGVAQSTVSRVLNGGSVAPETRRRVLDVVAKYDFQPSQAARNLVGARSGLIGVVIRDLTNPFYPVLVKAVERVLHERGLRLSLVTDVMSDEEGLALLRREGVDGVVFTSAIEQEPLAHRMLGHGIPMVLCHRTLRDFPADQVEADNTTAGELAAAHLLDLGHRRIAMVRGLAGSSTAQQRALAFRRKVAATEGATLTEADGAYDYATAYEAVRALLASAEPPTALFCHNDVMAYAALNAAAAAGVAVPAELSVVGCDDVPLSAWERIDLTTVRQPLERIARVGVELLLDRLESPDLPHRHEVLPVELVLRSTTAPPA</sequence>
<evidence type="ECO:0000313" key="5">
    <source>
        <dbReference type="EMBL" id="GAA1389624.1"/>
    </source>
</evidence>
<dbReference type="InterPro" id="IPR000843">
    <property type="entry name" value="HTH_LacI"/>
</dbReference>
<dbReference type="CDD" id="cd01392">
    <property type="entry name" value="HTH_LacI"/>
    <property type="match status" value="1"/>
</dbReference>
<keyword evidence="6" id="KW-1185">Reference proteome</keyword>
<evidence type="ECO:0000256" key="2">
    <source>
        <dbReference type="ARBA" id="ARBA00023125"/>
    </source>
</evidence>
<evidence type="ECO:0000256" key="1">
    <source>
        <dbReference type="ARBA" id="ARBA00023015"/>
    </source>
</evidence>
<evidence type="ECO:0000256" key="3">
    <source>
        <dbReference type="ARBA" id="ARBA00023163"/>
    </source>
</evidence>
<dbReference type="PANTHER" id="PTHR30146:SF153">
    <property type="entry name" value="LACTOSE OPERON REPRESSOR"/>
    <property type="match status" value="1"/>
</dbReference>
<dbReference type="InterPro" id="IPR028082">
    <property type="entry name" value="Peripla_BP_I"/>
</dbReference>
<keyword evidence="1" id="KW-0805">Transcription regulation</keyword>
<dbReference type="Proteomes" id="UP001499863">
    <property type="component" value="Unassembled WGS sequence"/>
</dbReference>
<keyword evidence="3" id="KW-0804">Transcription</keyword>
<dbReference type="SUPFAM" id="SSF47413">
    <property type="entry name" value="lambda repressor-like DNA-binding domains"/>
    <property type="match status" value="1"/>
</dbReference>
<evidence type="ECO:0000259" key="4">
    <source>
        <dbReference type="PROSITE" id="PS50932"/>
    </source>
</evidence>